<feature type="domain" description="Peptidase M20 dimerisation" evidence="4">
    <location>
        <begin position="193"/>
        <end position="350"/>
    </location>
</feature>
<organism evidence="5 6">
    <name type="scientific">Litchfieldia luteola</name>
    <dbReference type="NCBI Taxonomy" id="682179"/>
    <lineage>
        <taxon>Bacteria</taxon>
        <taxon>Bacillati</taxon>
        <taxon>Bacillota</taxon>
        <taxon>Bacilli</taxon>
        <taxon>Bacillales</taxon>
        <taxon>Bacillaceae</taxon>
        <taxon>Litchfieldia</taxon>
    </lineage>
</organism>
<dbReference type="Gene3D" id="3.30.70.360">
    <property type="match status" value="1"/>
</dbReference>
<dbReference type="Gene3D" id="3.40.630.10">
    <property type="entry name" value="Zn peptidases"/>
    <property type="match status" value="1"/>
</dbReference>
<reference evidence="5 6" key="1">
    <citation type="submission" date="2020-10" db="EMBL/GenBank/DDBJ databases">
        <title>Bacillus sp. HD4P25, an endophyte from a halophyte.</title>
        <authorList>
            <person name="Sun J.-Q."/>
        </authorList>
    </citation>
    <scope>NUCLEOTIDE SEQUENCE [LARGE SCALE GENOMIC DNA]</scope>
    <source>
        <strain evidence="5 6">YIM 93174</strain>
    </source>
</reference>
<name>A0ABR9QK64_9BACI</name>
<accession>A0ABR9QK64</accession>
<evidence type="ECO:0000313" key="5">
    <source>
        <dbReference type="EMBL" id="MBE4908564.1"/>
    </source>
</evidence>
<dbReference type="InterPro" id="IPR011650">
    <property type="entry name" value="Peptidase_M20_dimer"/>
</dbReference>
<evidence type="ECO:0000313" key="6">
    <source>
        <dbReference type="Proteomes" id="UP001516662"/>
    </source>
</evidence>
<comment type="caution">
    <text evidence="5">The sequence shown here is derived from an EMBL/GenBank/DDBJ whole genome shotgun (WGS) entry which is preliminary data.</text>
</comment>
<dbReference type="Pfam" id="PF07687">
    <property type="entry name" value="M20_dimer"/>
    <property type="match status" value="1"/>
</dbReference>
<evidence type="ECO:0000256" key="1">
    <source>
        <dbReference type="ARBA" id="ARBA00022670"/>
    </source>
</evidence>
<sequence length="454" mass="50631">MIQTKVKENLPKSVEDLKEFCGLQTISAQKKMIPETVQYLLNFIEELGGKTKVLDDIEGGHPVIYASFEAGPGGNPEKTLLFYNHYDVQPPEPLDEWETPPFELTEIEGKLFARGSADNKGDLMARLTAIKILKESEAGLPCHVKFLLEGEEEIGSPNLEFYLTQYNELFKADACIWEHADKDDKDRVSLMAGVKGMAYFELVCESADMDLHSKVGALVDNAAWRLTHALASMKNDKHEILVDGFFDGILPPTDLELEYVRSIPFDEQSISNLYGLKQPLITSYNGQDPREANIFNPTMTICGLESGYYGEGSKTVLPKKAMAKLDCRLVPGQDPAHILECIENHLQKQGFSDVKVKLLSGVRAFRSDLSHPFVTLMVRTAQEVYDTEVVLSPNNTGTGPMTEFGHHLQLPIVSTGVGWAHSRLHAPNESIRLKDFEEGIVHIAYIISEFAKTN</sequence>
<dbReference type="RefSeq" id="WP_193537333.1">
    <property type="nucleotide sequence ID" value="NZ_JADCLJ010000020.1"/>
</dbReference>
<dbReference type="PANTHER" id="PTHR43270:SF8">
    <property type="entry name" value="DI- AND TRIPEPTIDASE DUG2-RELATED"/>
    <property type="match status" value="1"/>
</dbReference>
<keyword evidence="2" id="KW-0479">Metal-binding</keyword>
<protein>
    <submittedName>
        <fullName evidence="5">M20/M25/M40 family metallo-hydrolase</fullName>
    </submittedName>
</protein>
<dbReference type="NCBIfam" id="NF005034">
    <property type="entry name" value="PRK06446.1"/>
    <property type="match status" value="1"/>
</dbReference>
<dbReference type="PANTHER" id="PTHR43270">
    <property type="entry name" value="BETA-ALA-HIS DIPEPTIDASE"/>
    <property type="match status" value="1"/>
</dbReference>
<keyword evidence="3" id="KW-0378">Hydrolase</keyword>
<dbReference type="Proteomes" id="UP001516662">
    <property type="component" value="Unassembled WGS sequence"/>
</dbReference>
<evidence type="ECO:0000259" key="4">
    <source>
        <dbReference type="Pfam" id="PF07687"/>
    </source>
</evidence>
<dbReference type="InterPro" id="IPR002933">
    <property type="entry name" value="Peptidase_M20"/>
</dbReference>
<proteinExistence type="predicted"/>
<evidence type="ECO:0000256" key="2">
    <source>
        <dbReference type="ARBA" id="ARBA00022723"/>
    </source>
</evidence>
<dbReference type="Pfam" id="PF01546">
    <property type="entry name" value="Peptidase_M20"/>
    <property type="match status" value="1"/>
</dbReference>
<dbReference type="EMBL" id="JADCLJ010000020">
    <property type="protein sequence ID" value="MBE4908564.1"/>
    <property type="molecule type" value="Genomic_DNA"/>
</dbReference>
<dbReference type="SUPFAM" id="SSF53187">
    <property type="entry name" value="Zn-dependent exopeptidases"/>
    <property type="match status" value="1"/>
</dbReference>
<keyword evidence="6" id="KW-1185">Reference proteome</keyword>
<keyword evidence="1" id="KW-0645">Protease</keyword>
<gene>
    <name evidence="5" type="ORF">IMZ08_10900</name>
</gene>
<evidence type="ECO:0000256" key="3">
    <source>
        <dbReference type="ARBA" id="ARBA00022801"/>
    </source>
</evidence>
<dbReference type="InterPro" id="IPR051458">
    <property type="entry name" value="Cyt/Met_Dipeptidase"/>
</dbReference>